<organism evidence="5 6">
    <name type="scientific">Methanogenium marinum</name>
    <dbReference type="NCBI Taxonomy" id="348610"/>
    <lineage>
        <taxon>Archaea</taxon>
        <taxon>Methanobacteriati</taxon>
        <taxon>Methanobacteriota</taxon>
        <taxon>Stenosarchaea group</taxon>
        <taxon>Methanomicrobia</taxon>
        <taxon>Methanomicrobiales</taxon>
        <taxon>Methanomicrobiaceae</taxon>
        <taxon>Methanogenium</taxon>
    </lineage>
</organism>
<dbReference type="InterPro" id="IPR052021">
    <property type="entry name" value="Type-I_RS_S_subunit"/>
</dbReference>
<dbReference type="PANTHER" id="PTHR30408:SF12">
    <property type="entry name" value="TYPE I RESTRICTION ENZYME MJAVIII SPECIFICITY SUBUNIT"/>
    <property type="match status" value="1"/>
</dbReference>
<evidence type="ECO:0000256" key="1">
    <source>
        <dbReference type="ARBA" id="ARBA00010923"/>
    </source>
</evidence>
<evidence type="ECO:0000259" key="4">
    <source>
        <dbReference type="Pfam" id="PF01420"/>
    </source>
</evidence>
<evidence type="ECO:0000313" key="5">
    <source>
        <dbReference type="EMBL" id="MDE4907133.1"/>
    </source>
</evidence>
<protein>
    <submittedName>
        <fullName evidence="5">Restriction endonuclease subunit S</fullName>
        <ecNumber evidence="5">3.1.21.-</ecNumber>
    </submittedName>
</protein>
<dbReference type="Pfam" id="PF01420">
    <property type="entry name" value="Methylase_S"/>
    <property type="match status" value="2"/>
</dbReference>
<name>A0A9Q4KS12_9EURY</name>
<dbReference type="CDD" id="cd17521">
    <property type="entry name" value="RMtype1_S_Sau13435ORF2165P_TRD2-CR2_like"/>
    <property type="match status" value="1"/>
</dbReference>
<dbReference type="InterPro" id="IPR000055">
    <property type="entry name" value="Restrct_endonuc_typeI_TRD"/>
</dbReference>
<dbReference type="PANTHER" id="PTHR30408">
    <property type="entry name" value="TYPE-1 RESTRICTION ENZYME ECOKI SPECIFICITY PROTEIN"/>
    <property type="match status" value="1"/>
</dbReference>
<dbReference type="Proteomes" id="UP001143747">
    <property type="component" value="Unassembled WGS sequence"/>
</dbReference>
<comment type="caution">
    <text evidence="5">The sequence shown here is derived from an EMBL/GenBank/DDBJ whole genome shotgun (WGS) entry which is preliminary data.</text>
</comment>
<proteinExistence type="inferred from homology"/>
<keyword evidence="2" id="KW-0680">Restriction system</keyword>
<dbReference type="EC" id="3.1.21.-" evidence="5"/>
<evidence type="ECO:0000313" key="6">
    <source>
        <dbReference type="Proteomes" id="UP001143747"/>
    </source>
</evidence>
<feature type="domain" description="Type I restriction modification DNA specificity" evidence="4">
    <location>
        <begin position="53"/>
        <end position="178"/>
    </location>
</feature>
<comment type="similarity">
    <text evidence="1">Belongs to the type-I restriction system S methylase family.</text>
</comment>
<keyword evidence="6" id="KW-1185">Reference proteome</keyword>
<sequence length="396" mass="45051">MSNETGCKVVSMKDIAIGNLEYGSGASAIEYDNKTRYVRITDIAESGKLNDKAVSPSIIENKYELKEGDLLFARSGATVGKTYLYNQTDGCCIYAGYLIRLVPNQKVIFPKYLYYFTKSSDYKLFVENNMRVVAQPNINAKQYGNLTIPLPPLEEQRRIADALDLASSLIEKRKKQIELLDTLAKSLFIEMFGDPVTNPMGWDICTINTVIDSLIAGWSINGEQRKLKEGEKAVLKVSAVTQGYFNENEYKVIDQKQKIKKYIYPQKGDLLFSRANTREMVGATCLIFKDYPDLILPDKLWKIRFVSSANMVYMKYVLSHQSIRNQLSNQSTGSSGSMYNVSMKKLKEIIIPLPPISLQTKFAEFVKSLENQKFLLQNGLEKLEMNYNALMQKYFL</sequence>
<dbReference type="GO" id="GO:0016787">
    <property type="term" value="F:hydrolase activity"/>
    <property type="evidence" value="ECO:0007669"/>
    <property type="project" value="UniProtKB-KW"/>
</dbReference>
<keyword evidence="5" id="KW-0255">Endonuclease</keyword>
<dbReference type="CDD" id="cd17261">
    <property type="entry name" value="RMtype1_S_EcoKI-TRD2-CR2_like"/>
    <property type="match status" value="1"/>
</dbReference>
<keyword evidence="3" id="KW-0238">DNA-binding</keyword>
<gene>
    <name evidence="5" type="ORF">L0665_00630</name>
</gene>
<accession>A0A9Q4KS12</accession>
<reference evidence="5" key="1">
    <citation type="submission" date="2022-01" db="EMBL/GenBank/DDBJ databases">
        <title>Draft genome of Methanogenium marinum DSM 15558.</title>
        <authorList>
            <person name="Chen S.-C."/>
            <person name="You Y.-T."/>
        </authorList>
    </citation>
    <scope>NUCLEOTIDE SEQUENCE</scope>
    <source>
        <strain evidence="5">DSM 15558</strain>
    </source>
</reference>
<dbReference type="EMBL" id="JAKELO010000002">
    <property type="protein sequence ID" value="MDE4907133.1"/>
    <property type="molecule type" value="Genomic_DNA"/>
</dbReference>
<evidence type="ECO:0000256" key="2">
    <source>
        <dbReference type="ARBA" id="ARBA00022747"/>
    </source>
</evidence>
<dbReference type="GO" id="GO:0003677">
    <property type="term" value="F:DNA binding"/>
    <property type="evidence" value="ECO:0007669"/>
    <property type="project" value="UniProtKB-KW"/>
</dbReference>
<dbReference type="AlphaFoldDB" id="A0A9Q4KS12"/>
<dbReference type="Gene3D" id="3.90.220.20">
    <property type="entry name" value="DNA methylase specificity domains"/>
    <property type="match status" value="2"/>
</dbReference>
<dbReference type="InterPro" id="IPR044946">
    <property type="entry name" value="Restrct_endonuc_typeI_TRD_sf"/>
</dbReference>
<feature type="domain" description="Type I restriction modification DNA specificity" evidence="4">
    <location>
        <begin position="201"/>
        <end position="381"/>
    </location>
</feature>
<dbReference type="SUPFAM" id="SSF116734">
    <property type="entry name" value="DNA methylase specificity domain"/>
    <property type="match status" value="2"/>
</dbReference>
<keyword evidence="5" id="KW-0540">Nuclease</keyword>
<dbReference type="GO" id="GO:0004519">
    <property type="term" value="F:endonuclease activity"/>
    <property type="evidence" value="ECO:0007669"/>
    <property type="project" value="UniProtKB-KW"/>
</dbReference>
<evidence type="ECO:0000256" key="3">
    <source>
        <dbReference type="ARBA" id="ARBA00023125"/>
    </source>
</evidence>
<dbReference type="RefSeq" id="WP_274923798.1">
    <property type="nucleotide sequence ID" value="NZ_JAKELO010000002.1"/>
</dbReference>
<dbReference type="GO" id="GO:0009307">
    <property type="term" value="P:DNA restriction-modification system"/>
    <property type="evidence" value="ECO:0007669"/>
    <property type="project" value="UniProtKB-KW"/>
</dbReference>
<keyword evidence="5" id="KW-0378">Hydrolase</keyword>